<organism evidence="3">
    <name type="scientific">freshwater metagenome</name>
    <dbReference type="NCBI Taxonomy" id="449393"/>
    <lineage>
        <taxon>unclassified sequences</taxon>
        <taxon>metagenomes</taxon>
        <taxon>ecological metagenomes</taxon>
    </lineage>
</organism>
<feature type="transmembrane region" description="Helical" evidence="2">
    <location>
        <begin position="312"/>
        <end position="331"/>
    </location>
</feature>
<keyword evidence="2" id="KW-0812">Transmembrane</keyword>
<feature type="transmembrane region" description="Helical" evidence="2">
    <location>
        <begin position="40"/>
        <end position="61"/>
    </location>
</feature>
<accession>A0A6J7KSS2</accession>
<keyword evidence="2" id="KW-1133">Transmembrane helix</keyword>
<feature type="transmembrane region" description="Helical" evidence="2">
    <location>
        <begin position="140"/>
        <end position="159"/>
    </location>
</feature>
<feature type="transmembrane region" description="Helical" evidence="2">
    <location>
        <begin position="109"/>
        <end position="128"/>
    </location>
</feature>
<protein>
    <submittedName>
        <fullName evidence="3">Unannotated protein</fullName>
    </submittedName>
</protein>
<feature type="transmembrane region" description="Helical" evidence="2">
    <location>
        <begin position="338"/>
        <end position="362"/>
    </location>
</feature>
<gene>
    <name evidence="3" type="ORF">UFOPK3662_03060</name>
</gene>
<feature type="transmembrane region" description="Helical" evidence="2">
    <location>
        <begin position="272"/>
        <end position="292"/>
    </location>
</feature>
<name>A0A6J7KSS2_9ZZZZ</name>
<evidence type="ECO:0000256" key="2">
    <source>
        <dbReference type="SAM" id="Phobius"/>
    </source>
</evidence>
<keyword evidence="2" id="KW-0472">Membrane</keyword>
<feature type="transmembrane region" description="Helical" evidence="2">
    <location>
        <begin position="165"/>
        <end position="182"/>
    </location>
</feature>
<feature type="transmembrane region" description="Helical" evidence="2">
    <location>
        <begin position="194"/>
        <end position="221"/>
    </location>
</feature>
<evidence type="ECO:0000256" key="1">
    <source>
        <dbReference type="SAM" id="MobiDB-lite"/>
    </source>
</evidence>
<dbReference type="AlphaFoldDB" id="A0A6J7KSS2"/>
<sequence length="632" mass="68702">MTNRAWDSVRAMPSTSTGAPDGVGPDSPAISLTLSREHAVVGLVVIGQAVWLGFVMLRGWYSAADLPNIAFATGRDLDWDYLSSTLGGHFGAAQRLVYWLLNRGAPLEWWVTVLVRLICQGVTTVLLWRLFRALVGPRPWLWIVLVCYASSAYLVPGTAALNSGLGLAISQMCLVGTLLAHVRYTRGRRLVDAAVVAFLVLVMLSFAQGSLPTLVFLPVLSLFFLREGTPRQRVTGELSMWRGWLVLALALGVFAALYLVGDYNSPSSEFTAADAFWLAGQAWIMILGPALVGGPWSFYALPNQWSAYANPPLALVVLGQVALVGLIALSVRRSGRIALVAWAIPMWTAVTSLVLVGTGRWFFLGDVIPSALRYSHFVPVSLALGIVLAFGSGTRAGRTGRRSFGAWSDPRRRRVVAAVATGLLVVTSLFSTWRFADVFWKNPAQEYAAALLRDVDERGSSVQVYDTLLPESVVPYVSQMYVSDLLALGGASAEFGGQSDNRLTVDGSGKLVPAKFFDTADFTTKRKKGCGIHVNGEGTTRIPLSRVVDNREWFLQLELYQPRDNSVTMSVLDEDDRELAISGDGATLDMRGPLVVLHRRIESGRPAVITLEASDPQTNFCLVHTFVGVPVL</sequence>
<feature type="transmembrane region" description="Helical" evidence="2">
    <location>
        <begin position="415"/>
        <end position="436"/>
    </location>
</feature>
<feature type="transmembrane region" description="Helical" evidence="2">
    <location>
        <begin position="241"/>
        <end position="260"/>
    </location>
</feature>
<feature type="region of interest" description="Disordered" evidence="1">
    <location>
        <begin position="1"/>
        <end position="24"/>
    </location>
</feature>
<feature type="transmembrane region" description="Helical" evidence="2">
    <location>
        <begin position="374"/>
        <end position="394"/>
    </location>
</feature>
<proteinExistence type="predicted"/>
<dbReference type="EMBL" id="CAFBMW010000032">
    <property type="protein sequence ID" value="CAB4958551.1"/>
    <property type="molecule type" value="Genomic_DNA"/>
</dbReference>
<evidence type="ECO:0000313" key="3">
    <source>
        <dbReference type="EMBL" id="CAB4958551.1"/>
    </source>
</evidence>
<reference evidence="3" key="1">
    <citation type="submission" date="2020-05" db="EMBL/GenBank/DDBJ databases">
        <authorList>
            <person name="Chiriac C."/>
            <person name="Salcher M."/>
            <person name="Ghai R."/>
            <person name="Kavagutti S V."/>
        </authorList>
    </citation>
    <scope>NUCLEOTIDE SEQUENCE</scope>
</reference>